<keyword evidence="5" id="KW-0732">Signal</keyword>
<dbReference type="EMBL" id="CP115921">
    <property type="protein sequence ID" value="XCD18776.1"/>
    <property type="molecule type" value="Genomic_DNA"/>
</dbReference>
<name>A0AAU8BS09_9VIBR</name>
<dbReference type="InterPro" id="IPR005017">
    <property type="entry name" value="OMPP1/FadL/TodX"/>
</dbReference>
<evidence type="ECO:0000256" key="1">
    <source>
        <dbReference type="ARBA" id="ARBA00004571"/>
    </source>
</evidence>
<evidence type="ECO:0000256" key="4">
    <source>
        <dbReference type="ARBA" id="ARBA00022692"/>
    </source>
</evidence>
<evidence type="ECO:0000256" key="7">
    <source>
        <dbReference type="ARBA" id="ARBA00023237"/>
    </source>
</evidence>
<dbReference type="Gene3D" id="2.40.160.60">
    <property type="entry name" value="Outer membrane protein transport protein (OMPP1/FadL/TodX)"/>
    <property type="match status" value="1"/>
</dbReference>
<gene>
    <name evidence="8" type="ORF">PG915_18680</name>
</gene>
<keyword evidence="6" id="KW-0472">Membrane</keyword>
<sequence length="376" mass="40916">MSFTQRVAITASVGLSTIMLTPISSATGLNFWESSTSNSALASANGASAVDASILATAPSSMTQLESTTVTASVTRYQVDTDYDILGTKSSYSKANPIPAGFLVIPLESNWYVGLAAYSRTAADISISEFKLPPPLNLRILDQARVRPIVVSFAPSVAYKMGDVSLGVTLEYQYADYLLERNDCNFWGKCSLEATEGNTNGWSGALSATWQANSWLTLAATHRLASDFGDSNIQFDLPSITSVYGTIAITDNWSWHNTFSLSRWDGQGVTYADYSDPIQLLKGSRHSKRYATSMEYRIGDLALRGGVSIDEAIDSFGGEDVRYRLGAAYSFSDNLTLDLSGFSEHYARKNVKVTNDLQVDVLNQGYGISLGMTYRY</sequence>
<dbReference type="GO" id="GO:0015483">
    <property type="term" value="F:long-chain fatty acid transporting porin activity"/>
    <property type="evidence" value="ECO:0007669"/>
    <property type="project" value="TreeGrafter"/>
</dbReference>
<evidence type="ECO:0000256" key="6">
    <source>
        <dbReference type="ARBA" id="ARBA00023136"/>
    </source>
</evidence>
<dbReference type="SUPFAM" id="SSF56935">
    <property type="entry name" value="Porins"/>
    <property type="match status" value="1"/>
</dbReference>
<keyword evidence="3" id="KW-1134">Transmembrane beta strand</keyword>
<keyword evidence="4" id="KW-0812">Transmembrane</keyword>
<evidence type="ECO:0000256" key="2">
    <source>
        <dbReference type="ARBA" id="ARBA00008163"/>
    </source>
</evidence>
<evidence type="ECO:0000313" key="8">
    <source>
        <dbReference type="EMBL" id="XCD18776.1"/>
    </source>
</evidence>
<dbReference type="Pfam" id="PF03349">
    <property type="entry name" value="Toluene_X"/>
    <property type="match status" value="1"/>
</dbReference>
<evidence type="ECO:0000256" key="5">
    <source>
        <dbReference type="ARBA" id="ARBA00022729"/>
    </source>
</evidence>
<keyword evidence="7" id="KW-0998">Cell outer membrane</keyword>
<proteinExistence type="inferred from homology"/>
<protein>
    <submittedName>
        <fullName evidence="8">OmpP1/FadL family transporter</fullName>
    </submittedName>
</protein>
<dbReference type="AlphaFoldDB" id="A0AAU8BS09"/>
<dbReference type="PANTHER" id="PTHR35093">
    <property type="entry name" value="OUTER MEMBRANE PROTEIN NMB0088-RELATED"/>
    <property type="match status" value="1"/>
</dbReference>
<comment type="similarity">
    <text evidence="2">Belongs to the OmpP1/FadL family.</text>
</comment>
<dbReference type="GO" id="GO:0009279">
    <property type="term" value="C:cell outer membrane"/>
    <property type="evidence" value="ECO:0007669"/>
    <property type="project" value="UniProtKB-SubCell"/>
</dbReference>
<organism evidence="8">
    <name type="scientific">Vibrio chaetopteri</name>
    <dbReference type="NCBI Taxonomy" id="3016528"/>
    <lineage>
        <taxon>Bacteria</taxon>
        <taxon>Pseudomonadati</taxon>
        <taxon>Pseudomonadota</taxon>
        <taxon>Gammaproteobacteria</taxon>
        <taxon>Vibrionales</taxon>
        <taxon>Vibrionaceae</taxon>
        <taxon>Vibrio</taxon>
    </lineage>
</organism>
<dbReference type="PANTHER" id="PTHR35093:SF8">
    <property type="entry name" value="OUTER MEMBRANE PROTEIN NMB0088-RELATED"/>
    <property type="match status" value="1"/>
</dbReference>
<accession>A0AAU8BS09</accession>
<dbReference type="RefSeq" id="WP_353499918.1">
    <property type="nucleotide sequence ID" value="NZ_CP115921.1"/>
</dbReference>
<evidence type="ECO:0000256" key="3">
    <source>
        <dbReference type="ARBA" id="ARBA00022452"/>
    </source>
</evidence>
<dbReference type="KEGG" id="vck:PG915_18680"/>
<reference evidence="8" key="1">
    <citation type="submission" date="2023-01" db="EMBL/GenBank/DDBJ databases">
        <title>Vibrio sp. CB1-14 genome sequencing.</title>
        <authorList>
            <person name="Otstavnykh N."/>
            <person name="Isaeva M."/>
            <person name="Meleshko D."/>
        </authorList>
    </citation>
    <scope>NUCLEOTIDE SEQUENCE</scope>
    <source>
        <strain evidence="8">CB1-14</strain>
    </source>
</reference>
<comment type="subcellular location">
    <subcellularLocation>
        <location evidence="1">Cell outer membrane</location>
        <topology evidence="1">Multi-pass membrane protein</topology>
    </subcellularLocation>
</comment>